<dbReference type="SUPFAM" id="SSF69318">
    <property type="entry name" value="Integrin alpha N-terminal domain"/>
    <property type="match status" value="1"/>
</dbReference>
<keyword evidence="1 2" id="KW-0732">Signal</keyword>
<dbReference type="PANTHER" id="PTHR44103">
    <property type="entry name" value="PROPROTEIN CONVERTASE P"/>
    <property type="match status" value="1"/>
</dbReference>
<dbReference type="EMBL" id="SJPT01000001">
    <property type="protein sequence ID" value="TWU26496.1"/>
    <property type="molecule type" value="Genomic_DNA"/>
</dbReference>
<dbReference type="Gene3D" id="2.130.10.130">
    <property type="entry name" value="Integrin alpha, N-terminal"/>
    <property type="match status" value="1"/>
</dbReference>
<dbReference type="RefSeq" id="WP_146592842.1">
    <property type="nucleotide sequence ID" value="NZ_SJPT01000001.1"/>
</dbReference>
<keyword evidence="5" id="KW-1185">Reference proteome</keyword>
<reference evidence="4 5" key="1">
    <citation type="submission" date="2019-02" db="EMBL/GenBank/DDBJ databases">
        <title>Deep-cultivation of Planctomycetes and their phenomic and genomic characterization uncovers novel biology.</title>
        <authorList>
            <person name="Wiegand S."/>
            <person name="Jogler M."/>
            <person name="Boedeker C."/>
            <person name="Pinto D."/>
            <person name="Vollmers J."/>
            <person name="Rivas-Marin E."/>
            <person name="Kohn T."/>
            <person name="Peeters S.H."/>
            <person name="Heuer A."/>
            <person name="Rast P."/>
            <person name="Oberbeckmann S."/>
            <person name="Bunk B."/>
            <person name="Jeske O."/>
            <person name="Meyerdierks A."/>
            <person name="Storesund J.E."/>
            <person name="Kallscheuer N."/>
            <person name="Luecker S."/>
            <person name="Lage O.M."/>
            <person name="Pohl T."/>
            <person name="Merkel B.J."/>
            <person name="Hornburger P."/>
            <person name="Mueller R.-W."/>
            <person name="Bruemmer F."/>
            <person name="Labrenz M."/>
            <person name="Spormann A.M."/>
            <person name="Op Den Camp H."/>
            <person name="Overmann J."/>
            <person name="Amann R."/>
            <person name="Jetten M.S.M."/>
            <person name="Mascher T."/>
            <person name="Medema M.H."/>
            <person name="Devos D.P."/>
            <person name="Kaster A.-K."/>
            <person name="Ovreas L."/>
            <person name="Rohde M."/>
            <person name="Galperin M.Y."/>
            <person name="Jogler C."/>
        </authorList>
    </citation>
    <scope>NUCLEOTIDE SEQUENCE [LARGE SCALE GENOMIC DNA]</scope>
    <source>
        <strain evidence="4 5">Pla52o</strain>
    </source>
</reference>
<evidence type="ECO:0000259" key="3">
    <source>
        <dbReference type="Pfam" id="PF22301"/>
    </source>
</evidence>
<accession>A0A5C6CTY5</accession>
<feature type="chain" id="PRO_5022800023" evidence="2">
    <location>
        <begin position="22"/>
        <end position="393"/>
    </location>
</feature>
<dbReference type="OrthoDB" id="247570at2"/>
<dbReference type="Pfam" id="PF13517">
    <property type="entry name" value="FG-GAP_3"/>
    <property type="match status" value="2"/>
</dbReference>
<protein>
    <submittedName>
        <fullName evidence="4">FG-GAP repeat protein</fullName>
    </submittedName>
</protein>
<proteinExistence type="predicted"/>
<feature type="signal peptide" evidence="2">
    <location>
        <begin position="1"/>
        <end position="21"/>
    </location>
</feature>
<name>A0A5C6CTY5_9BACT</name>
<dbReference type="Pfam" id="PF22301">
    <property type="entry name" value="AUDH_beta_propeller"/>
    <property type="match status" value="1"/>
</dbReference>
<dbReference type="Proteomes" id="UP000316304">
    <property type="component" value="Unassembled WGS sequence"/>
</dbReference>
<dbReference type="PANTHER" id="PTHR44103:SF1">
    <property type="entry name" value="PROPROTEIN CONVERTASE P"/>
    <property type="match status" value="1"/>
</dbReference>
<evidence type="ECO:0000313" key="5">
    <source>
        <dbReference type="Proteomes" id="UP000316304"/>
    </source>
</evidence>
<evidence type="ECO:0000256" key="1">
    <source>
        <dbReference type="ARBA" id="ARBA00022729"/>
    </source>
</evidence>
<dbReference type="InterPro" id="IPR054583">
    <property type="entry name" value="Beta-prop_AUDH"/>
</dbReference>
<feature type="domain" description="Aldos-2-ulose dehydratase beta-propeller" evidence="3">
    <location>
        <begin position="111"/>
        <end position="279"/>
    </location>
</feature>
<gene>
    <name evidence="4" type="ORF">Pla52o_03490</name>
</gene>
<dbReference type="AlphaFoldDB" id="A0A5C6CTY5"/>
<comment type="caution">
    <text evidence="4">The sequence shown here is derived from an EMBL/GenBank/DDBJ whole genome shotgun (WGS) entry which is preliminary data.</text>
</comment>
<dbReference type="InterPro" id="IPR013517">
    <property type="entry name" value="FG-GAP"/>
</dbReference>
<evidence type="ECO:0000256" key="2">
    <source>
        <dbReference type="SAM" id="SignalP"/>
    </source>
</evidence>
<evidence type="ECO:0000313" key="4">
    <source>
        <dbReference type="EMBL" id="TWU26496.1"/>
    </source>
</evidence>
<dbReference type="InterPro" id="IPR028994">
    <property type="entry name" value="Integrin_alpha_N"/>
</dbReference>
<sequence length="393" mass="42759" precursor="true">MILRLLFAVTMVTLFSRLSHAEVPAFEKVVLDAKIGNVCYAVTAADVNHDGKMDAVAISENEVVWYENPTWTRHSMIKDAVPKDNVCIAAHDIDGDGLVDFALGAGWPKNGGTIHWIRRGDTLKDPWHVFNISSEPWTHRMRWADVLGQGSPQLVVTPLNAVDGNGIRLLAFPIPRDPKSGQWKPVVIDGTLNRAHNHWHLPSRDGEAEQTLTASAEGITWIRKSESAGFQVTRIASGAEGDSPAQQGSGEIKTGRLSASLSMIATIEPMHGNQVVVYLGAHATDPKPKRIVLDDTFSQGHAVWCADLDGDGRDEVIAAYRTPGNGPVPGPGIFIYRANDASGTEWTRTTLDPMMACEDLWCDDFNGDGKIDILAGGRTTHDVNLYLNLSASQ</sequence>
<organism evidence="4 5">
    <name type="scientific">Novipirellula galeiformis</name>
    <dbReference type="NCBI Taxonomy" id="2528004"/>
    <lineage>
        <taxon>Bacteria</taxon>
        <taxon>Pseudomonadati</taxon>
        <taxon>Planctomycetota</taxon>
        <taxon>Planctomycetia</taxon>
        <taxon>Pirellulales</taxon>
        <taxon>Pirellulaceae</taxon>
        <taxon>Novipirellula</taxon>
    </lineage>
</organism>